<feature type="compositionally biased region" description="Low complexity" evidence="1">
    <location>
        <begin position="180"/>
        <end position="192"/>
    </location>
</feature>
<protein>
    <recommendedName>
        <fullName evidence="4">F-box domain-containing protein</fullName>
    </recommendedName>
</protein>
<dbReference type="OrthoDB" id="10402494at2759"/>
<dbReference type="AlphaFoldDB" id="A0A8J5XRQ1"/>
<dbReference type="EMBL" id="JAGTXO010000006">
    <property type="protein sequence ID" value="KAG8467177.1"/>
    <property type="molecule type" value="Genomic_DNA"/>
</dbReference>
<sequence>MARCVGGERREESRAACPLLTLPAALLAEILVRVPPAARYLTAPRVCRALFELVEEDARVLCAKHGWVLARRPRGVNADTTRSPWRRLYMTRACACCCALGDFCARACSNSHALFLLCGPCARSEAGRARLISRNLKLDLTGVSGKALFTASADRFCAAMHEDGAKRSGRDIMTLDTRGAARASAGNFAGARQRPAKRAR</sequence>
<keyword evidence="3" id="KW-1185">Reference proteome</keyword>
<evidence type="ECO:0000313" key="3">
    <source>
        <dbReference type="Proteomes" id="UP000751190"/>
    </source>
</evidence>
<proteinExistence type="predicted"/>
<gene>
    <name evidence="2" type="ORF">KFE25_000493</name>
</gene>
<organism evidence="2 3">
    <name type="scientific">Diacronema lutheri</name>
    <name type="common">Unicellular marine alga</name>
    <name type="synonym">Monochrysis lutheri</name>
    <dbReference type="NCBI Taxonomy" id="2081491"/>
    <lineage>
        <taxon>Eukaryota</taxon>
        <taxon>Haptista</taxon>
        <taxon>Haptophyta</taxon>
        <taxon>Pavlovophyceae</taxon>
        <taxon>Pavlovales</taxon>
        <taxon>Pavlovaceae</taxon>
        <taxon>Diacronema</taxon>
    </lineage>
</organism>
<name>A0A8J5XRQ1_DIALT</name>
<dbReference type="Proteomes" id="UP000751190">
    <property type="component" value="Unassembled WGS sequence"/>
</dbReference>
<evidence type="ECO:0000313" key="2">
    <source>
        <dbReference type="EMBL" id="KAG8467177.1"/>
    </source>
</evidence>
<feature type="region of interest" description="Disordered" evidence="1">
    <location>
        <begin position="180"/>
        <end position="200"/>
    </location>
</feature>
<evidence type="ECO:0008006" key="4">
    <source>
        <dbReference type="Google" id="ProtNLM"/>
    </source>
</evidence>
<dbReference type="SUPFAM" id="SSF81383">
    <property type="entry name" value="F-box domain"/>
    <property type="match status" value="1"/>
</dbReference>
<reference evidence="2" key="1">
    <citation type="submission" date="2021-05" db="EMBL/GenBank/DDBJ databases">
        <title>The genome of the haptophyte Pavlova lutheri (Diacronema luteri, Pavlovales) - a model for lipid biosynthesis in eukaryotic algae.</title>
        <authorList>
            <person name="Hulatt C.J."/>
            <person name="Posewitz M.C."/>
        </authorList>
    </citation>
    <scope>NUCLEOTIDE SEQUENCE</scope>
    <source>
        <strain evidence="2">NIVA-4/92</strain>
    </source>
</reference>
<dbReference type="InterPro" id="IPR036047">
    <property type="entry name" value="F-box-like_dom_sf"/>
</dbReference>
<accession>A0A8J5XRQ1</accession>
<evidence type="ECO:0000256" key="1">
    <source>
        <dbReference type="SAM" id="MobiDB-lite"/>
    </source>
</evidence>
<comment type="caution">
    <text evidence="2">The sequence shown here is derived from an EMBL/GenBank/DDBJ whole genome shotgun (WGS) entry which is preliminary data.</text>
</comment>
<dbReference type="OMA" id="CAAMHED"/>